<dbReference type="Pfam" id="PF00015">
    <property type="entry name" value="MCPsignal"/>
    <property type="match status" value="1"/>
</dbReference>
<dbReference type="InterPro" id="IPR000727">
    <property type="entry name" value="T_SNARE_dom"/>
</dbReference>
<dbReference type="SMART" id="SM01358">
    <property type="entry name" value="HBM"/>
    <property type="match status" value="1"/>
</dbReference>
<dbReference type="PANTHER" id="PTHR32089:SF112">
    <property type="entry name" value="LYSOZYME-LIKE PROTEIN-RELATED"/>
    <property type="match status" value="1"/>
</dbReference>
<dbReference type="PANTHER" id="PTHR32089">
    <property type="entry name" value="METHYL-ACCEPTING CHEMOTAXIS PROTEIN MCPB"/>
    <property type="match status" value="1"/>
</dbReference>
<dbReference type="Proteomes" id="UP000632063">
    <property type="component" value="Unassembled WGS sequence"/>
</dbReference>
<feature type="transmembrane region" description="Helical" evidence="6">
    <location>
        <begin position="292"/>
        <end position="317"/>
    </location>
</feature>
<dbReference type="Pfam" id="PF00672">
    <property type="entry name" value="HAMP"/>
    <property type="match status" value="1"/>
</dbReference>
<dbReference type="SMART" id="SM00304">
    <property type="entry name" value="HAMP"/>
    <property type="match status" value="1"/>
</dbReference>
<accession>A0ABR9CLQ0</accession>
<feature type="domain" description="HAMP" evidence="9">
    <location>
        <begin position="315"/>
        <end position="368"/>
    </location>
</feature>
<dbReference type="InterPro" id="IPR032255">
    <property type="entry name" value="HBM"/>
</dbReference>
<feature type="domain" description="HBM" evidence="10">
    <location>
        <begin position="41"/>
        <end position="281"/>
    </location>
</feature>
<evidence type="ECO:0000256" key="4">
    <source>
        <dbReference type="ARBA" id="ARBA00029447"/>
    </source>
</evidence>
<dbReference type="PROSITE" id="PS50111">
    <property type="entry name" value="CHEMOTAXIS_TRANSDUC_2"/>
    <property type="match status" value="1"/>
</dbReference>
<feature type="domain" description="T-SNARE coiled-coil homology" evidence="8">
    <location>
        <begin position="560"/>
        <end position="622"/>
    </location>
</feature>
<comment type="similarity">
    <text evidence="4">Belongs to the methyl-accepting chemotaxis (MCP) protein family.</text>
</comment>
<dbReference type="Gene3D" id="1.10.287.950">
    <property type="entry name" value="Methyl-accepting chemotaxis protein"/>
    <property type="match status" value="1"/>
</dbReference>
<feature type="domain" description="Methyl-accepting transducer" evidence="7">
    <location>
        <begin position="415"/>
        <end position="637"/>
    </location>
</feature>
<keyword evidence="3 5" id="KW-0807">Transducer</keyword>
<comment type="caution">
    <text evidence="11">The sequence shown here is derived from an EMBL/GenBank/DDBJ whole genome shotgun (WGS) entry which is preliminary data.</text>
</comment>
<reference evidence="12" key="1">
    <citation type="submission" date="2020-09" db="EMBL/GenBank/DDBJ databases">
        <title>The genome sequence of strain Labrenzia suaedae 4C16A.</title>
        <authorList>
            <person name="Liu Y."/>
        </authorList>
    </citation>
    <scope>NUCLEOTIDE SEQUENCE [LARGE SCALE GENOMIC DNA]</scope>
    <source>
        <strain evidence="12">4C16A</strain>
    </source>
</reference>
<reference evidence="11 12" key="2">
    <citation type="journal article" date="2021" name="Int. J. Syst. Evol. Microbiol.">
        <title>Roseibium litorale sp. nov., isolated from a tidal flat sediment and proposal for the reclassification of Labrenzia polysiphoniae as Roseibium polysiphoniae comb. nov.</title>
        <authorList>
            <person name="Liu Y."/>
            <person name="Pei T."/>
            <person name="Du J."/>
            <person name="Chao M."/>
            <person name="Deng M.R."/>
            <person name="Zhu H."/>
        </authorList>
    </citation>
    <scope>NUCLEOTIDE SEQUENCE [LARGE SCALE GENOMIC DNA]</scope>
    <source>
        <strain evidence="11 12">4C16A</strain>
    </source>
</reference>
<dbReference type="InterPro" id="IPR003660">
    <property type="entry name" value="HAMP_dom"/>
</dbReference>
<organism evidence="11 12">
    <name type="scientific">Roseibium litorale</name>
    <dbReference type="NCBI Taxonomy" id="2803841"/>
    <lineage>
        <taxon>Bacteria</taxon>
        <taxon>Pseudomonadati</taxon>
        <taxon>Pseudomonadota</taxon>
        <taxon>Alphaproteobacteria</taxon>
        <taxon>Hyphomicrobiales</taxon>
        <taxon>Stappiaceae</taxon>
        <taxon>Roseibium</taxon>
    </lineage>
</organism>
<evidence type="ECO:0000256" key="2">
    <source>
        <dbReference type="ARBA" id="ARBA00022519"/>
    </source>
</evidence>
<dbReference type="PROSITE" id="PS51753">
    <property type="entry name" value="HBM"/>
    <property type="match status" value="1"/>
</dbReference>
<keyword evidence="6" id="KW-1133">Transmembrane helix</keyword>
<keyword evidence="2" id="KW-0997">Cell inner membrane</keyword>
<keyword evidence="2" id="KW-1003">Cell membrane</keyword>
<dbReference type="PROSITE" id="PS50885">
    <property type="entry name" value="HAMP"/>
    <property type="match status" value="1"/>
</dbReference>
<evidence type="ECO:0000313" key="11">
    <source>
        <dbReference type="EMBL" id="MBD8891785.1"/>
    </source>
</evidence>
<dbReference type="SMART" id="SM00283">
    <property type="entry name" value="MA"/>
    <property type="match status" value="1"/>
</dbReference>
<evidence type="ECO:0000256" key="1">
    <source>
        <dbReference type="ARBA" id="ARBA00004429"/>
    </source>
</evidence>
<protein>
    <submittedName>
        <fullName evidence="11">HAMP domain-containing protein</fullName>
    </submittedName>
</protein>
<dbReference type="CDD" id="cd06225">
    <property type="entry name" value="HAMP"/>
    <property type="match status" value="1"/>
</dbReference>
<keyword evidence="6" id="KW-0812">Transmembrane</keyword>
<keyword evidence="12" id="KW-1185">Reference proteome</keyword>
<dbReference type="InterPro" id="IPR004089">
    <property type="entry name" value="MCPsignal_dom"/>
</dbReference>
<name>A0ABR9CLQ0_9HYPH</name>
<proteinExistence type="inferred from homology"/>
<dbReference type="PROSITE" id="PS50192">
    <property type="entry name" value="T_SNARE"/>
    <property type="match status" value="1"/>
</dbReference>
<evidence type="ECO:0000259" key="7">
    <source>
        <dbReference type="PROSITE" id="PS50111"/>
    </source>
</evidence>
<dbReference type="SUPFAM" id="SSF58104">
    <property type="entry name" value="Methyl-accepting chemotaxis protein (MCP) signaling domain"/>
    <property type="match status" value="1"/>
</dbReference>
<evidence type="ECO:0000259" key="9">
    <source>
        <dbReference type="PROSITE" id="PS50885"/>
    </source>
</evidence>
<gene>
    <name evidence="11" type="ORF">IG616_09505</name>
</gene>
<evidence type="ECO:0000259" key="10">
    <source>
        <dbReference type="PROSITE" id="PS51753"/>
    </source>
</evidence>
<keyword evidence="6" id="KW-0472">Membrane</keyword>
<dbReference type="RefSeq" id="WP_192147930.1">
    <property type="nucleotide sequence ID" value="NZ_JACYXI010000005.1"/>
</dbReference>
<evidence type="ECO:0000256" key="5">
    <source>
        <dbReference type="PROSITE-ProRule" id="PRU00284"/>
    </source>
</evidence>
<evidence type="ECO:0000256" key="6">
    <source>
        <dbReference type="SAM" id="Phobius"/>
    </source>
</evidence>
<evidence type="ECO:0000256" key="3">
    <source>
        <dbReference type="ARBA" id="ARBA00023224"/>
    </source>
</evidence>
<evidence type="ECO:0000259" key="8">
    <source>
        <dbReference type="PROSITE" id="PS50192"/>
    </source>
</evidence>
<evidence type="ECO:0000313" key="12">
    <source>
        <dbReference type="Proteomes" id="UP000632063"/>
    </source>
</evidence>
<comment type="subcellular location">
    <subcellularLocation>
        <location evidence="1">Cell inner membrane</location>
        <topology evidence="1">Multi-pass membrane protein</topology>
    </subcellularLocation>
</comment>
<dbReference type="Gene3D" id="6.10.340.10">
    <property type="match status" value="1"/>
</dbReference>
<dbReference type="EMBL" id="JACYXI010000005">
    <property type="protein sequence ID" value="MBD8891785.1"/>
    <property type="molecule type" value="Genomic_DNA"/>
</dbReference>
<sequence length="664" mass="69840">MSIRSRILLGFALVALLIAAVGSWSVVNFGLVGTHVAQLEESNLKALNASGLDADMSRTMISLNRYMRTESPADLTATQEQIAAIEVAIGEASQSAPDTDAMSVLEDMQAGLADFNSALSQVQALYAERADLVLNTMSLVGPVASGKLSALATTATRAKDHDVSAIAAQANEKFLSARIALSQYLRSNDPADIDEMQKQQKSMDSRFKRLSSKAKDGDLAKLRDEAIAQTGRFFDSATRLREIVDSLNALRDGPLLASAGRISADALQLKERSGEQAKALSGRVQSRMGATMWQVGSVAALAFVLAIGLASILSLAITRPLKRLVSDAGELASGNTEVAFAEASRKDEIGAVARSVAGFRDGVLERQRLEIVQEQERTAREERNGRVTVALEHFDKEVMQILADVGEAAAGLQLTAAQMTGNAQDTSHQATMVASASTQATANVQTVASATEELSASLQEVSSSVSHSAGIARQAADEAKRTNDQIGGLAAVAEDIGQVIALISSIAEQTNLLALNATIEAARAGEAGRGFAVVAAEVKDLASQTGRATEEISEKIAAIQNETREAVGGIQSISRIIDEMNQVASAIAATVEEQSMATNEISVNVDQAFKGTSNVTSSIARVSEAAAETDTAASTVVDAATRLTDRATEMRQMVESFLGEVRTA</sequence>